<dbReference type="PANTHER" id="PTHR23504:SF31">
    <property type="entry name" value="MAJOR FACILITATOR SUPERFAMILY DOMAIN-CONTAINING PROTEIN 10"/>
    <property type="match status" value="1"/>
</dbReference>
<evidence type="ECO:0000259" key="7">
    <source>
        <dbReference type="PROSITE" id="PS50850"/>
    </source>
</evidence>
<evidence type="ECO:0000256" key="6">
    <source>
        <dbReference type="SAM" id="Phobius"/>
    </source>
</evidence>
<evidence type="ECO:0000256" key="5">
    <source>
        <dbReference type="ARBA" id="ARBA00023136"/>
    </source>
</evidence>
<dbReference type="FunFam" id="1.20.1250.20:FF:000223">
    <property type="entry name" value="Major facilitator superfamily domain-containing protein"/>
    <property type="match status" value="1"/>
</dbReference>
<dbReference type="AlphaFoldDB" id="A0AAV2QHB2"/>
<feature type="transmembrane region" description="Helical" evidence="6">
    <location>
        <begin position="335"/>
        <end position="353"/>
    </location>
</feature>
<organism evidence="8 9">
    <name type="scientific">Meganyctiphanes norvegica</name>
    <name type="common">Northern krill</name>
    <name type="synonym">Thysanopoda norvegica</name>
    <dbReference type="NCBI Taxonomy" id="48144"/>
    <lineage>
        <taxon>Eukaryota</taxon>
        <taxon>Metazoa</taxon>
        <taxon>Ecdysozoa</taxon>
        <taxon>Arthropoda</taxon>
        <taxon>Crustacea</taxon>
        <taxon>Multicrustacea</taxon>
        <taxon>Malacostraca</taxon>
        <taxon>Eumalacostraca</taxon>
        <taxon>Eucarida</taxon>
        <taxon>Euphausiacea</taxon>
        <taxon>Euphausiidae</taxon>
        <taxon>Meganyctiphanes</taxon>
    </lineage>
</organism>
<feature type="transmembrane region" description="Helical" evidence="6">
    <location>
        <begin position="142"/>
        <end position="167"/>
    </location>
</feature>
<sequence>MVITRSGTRTKSEELNDEEFQDNISNGKHQINGNARMATDEKSVASGMHRVTFISLLLDLLGFTVILPLFPALLDYYSKNDSSGLYAYLLGWVTYYQDLLGVPHQFNSVLFGGLLGSLFSFLQFLSSPITGALSDVYGRKPIVIATLIGIAASYGMWAVASNFLMFVMARVIGGISKGNVSLSYSIMADIFDQKSRSKGMALIGIAFSIGFIIGPVIGAMFSRQGSSGWFASSALFALTLALLNIAYFTIFFKETLPKSKRRVSLSGGLLQAWEFTNPISLFSFRPLKSLEKKERSQLMTLGFCYFTYLFLYSGLEFTLTFVTHHKHNYSSMDQGKMFLYLGIIMSLMQGGYVRRTKDGQEKPMSIKGIIMMIPGFLLVGLSSTWIGLYSGLTLYAMGSSMMVPCLTALASLHGTDSEKGTLLGIWRSLGALARVVGPVVASIGFWCVGSEWCYALGGIMMVVPLFILTNY</sequence>
<comment type="subcellular location">
    <subcellularLocation>
        <location evidence="1">Membrane</location>
        <topology evidence="1">Multi-pass membrane protein</topology>
    </subcellularLocation>
</comment>
<feature type="transmembrane region" description="Helical" evidence="6">
    <location>
        <begin position="228"/>
        <end position="252"/>
    </location>
</feature>
<evidence type="ECO:0000313" key="8">
    <source>
        <dbReference type="EMBL" id="CAL4082983.1"/>
    </source>
</evidence>
<feature type="transmembrane region" description="Helical" evidence="6">
    <location>
        <begin position="200"/>
        <end position="222"/>
    </location>
</feature>
<name>A0AAV2QHB2_MEGNR</name>
<evidence type="ECO:0000256" key="1">
    <source>
        <dbReference type="ARBA" id="ARBA00004141"/>
    </source>
</evidence>
<evidence type="ECO:0000256" key="2">
    <source>
        <dbReference type="ARBA" id="ARBA00022448"/>
    </source>
</evidence>
<dbReference type="GO" id="GO:0022857">
    <property type="term" value="F:transmembrane transporter activity"/>
    <property type="evidence" value="ECO:0007669"/>
    <property type="project" value="InterPro"/>
</dbReference>
<feature type="transmembrane region" description="Helical" evidence="6">
    <location>
        <begin position="85"/>
        <end position="102"/>
    </location>
</feature>
<feature type="transmembrane region" description="Helical" evidence="6">
    <location>
        <begin position="452"/>
        <end position="469"/>
    </location>
</feature>
<proteinExistence type="predicted"/>
<keyword evidence="3 6" id="KW-0812">Transmembrane</keyword>
<gene>
    <name evidence="8" type="ORF">MNOR_LOCUS12046</name>
</gene>
<protein>
    <recommendedName>
        <fullName evidence="7">Major facilitator superfamily (MFS) profile domain-containing protein</fullName>
    </recommendedName>
</protein>
<reference evidence="8 9" key="1">
    <citation type="submission" date="2024-05" db="EMBL/GenBank/DDBJ databases">
        <authorList>
            <person name="Wallberg A."/>
        </authorList>
    </citation>
    <scope>NUCLEOTIDE SEQUENCE [LARGE SCALE GENOMIC DNA]</scope>
</reference>
<keyword evidence="5 6" id="KW-0472">Membrane</keyword>
<feature type="transmembrane region" description="Helical" evidence="6">
    <location>
        <begin position="298"/>
        <end position="315"/>
    </location>
</feature>
<keyword evidence="4 6" id="KW-1133">Transmembrane helix</keyword>
<feature type="non-terminal residue" evidence="8">
    <location>
        <position position="471"/>
    </location>
</feature>
<feature type="transmembrane region" description="Helical" evidence="6">
    <location>
        <begin position="365"/>
        <end position="386"/>
    </location>
</feature>
<dbReference type="SUPFAM" id="SSF103473">
    <property type="entry name" value="MFS general substrate transporter"/>
    <property type="match status" value="1"/>
</dbReference>
<dbReference type="Pfam" id="PF07690">
    <property type="entry name" value="MFS_1"/>
    <property type="match status" value="1"/>
</dbReference>
<dbReference type="InterPro" id="IPR020846">
    <property type="entry name" value="MFS_dom"/>
</dbReference>
<dbReference type="PROSITE" id="PS50850">
    <property type="entry name" value="MFS"/>
    <property type="match status" value="1"/>
</dbReference>
<dbReference type="InterPro" id="IPR036259">
    <property type="entry name" value="MFS_trans_sf"/>
</dbReference>
<dbReference type="PROSITE" id="PS00216">
    <property type="entry name" value="SUGAR_TRANSPORT_1"/>
    <property type="match status" value="1"/>
</dbReference>
<keyword evidence="9" id="KW-1185">Reference proteome</keyword>
<dbReference type="PANTHER" id="PTHR23504">
    <property type="entry name" value="MAJOR FACILITATOR SUPERFAMILY DOMAIN-CONTAINING PROTEIN 10"/>
    <property type="match status" value="1"/>
</dbReference>
<dbReference type="InterPro" id="IPR005829">
    <property type="entry name" value="Sugar_transporter_CS"/>
</dbReference>
<evidence type="ECO:0000313" key="9">
    <source>
        <dbReference type="Proteomes" id="UP001497623"/>
    </source>
</evidence>
<accession>A0AAV2QHB2</accession>
<dbReference type="Proteomes" id="UP001497623">
    <property type="component" value="Unassembled WGS sequence"/>
</dbReference>
<comment type="caution">
    <text evidence="8">The sequence shown here is derived from an EMBL/GenBank/DDBJ whole genome shotgun (WGS) entry which is preliminary data.</text>
</comment>
<dbReference type="EMBL" id="CAXKWB010006478">
    <property type="protein sequence ID" value="CAL4082983.1"/>
    <property type="molecule type" value="Genomic_DNA"/>
</dbReference>
<dbReference type="GO" id="GO:0031526">
    <property type="term" value="C:brush border membrane"/>
    <property type="evidence" value="ECO:0007669"/>
    <property type="project" value="TreeGrafter"/>
</dbReference>
<dbReference type="Gene3D" id="1.20.1250.20">
    <property type="entry name" value="MFS general substrate transporter like domains"/>
    <property type="match status" value="1"/>
</dbReference>
<dbReference type="InterPro" id="IPR011701">
    <property type="entry name" value="MFS"/>
</dbReference>
<evidence type="ECO:0000256" key="4">
    <source>
        <dbReference type="ARBA" id="ARBA00022989"/>
    </source>
</evidence>
<feature type="transmembrane region" description="Helical" evidence="6">
    <location>
        <begin position="51"/>
        <end position="73"/>
    </location>
</feature>
<feature type="transmembrane region" description="Helical" evidence="6">
    <location>
        <begin position="109"/>
        <end position="130"/>
    </location>
</feature>
<feature type="domain" description="Major facilitator superfamily (MFS) profile" evidence="7">
    <location>
        <begin position="48"/>
        <end position="471"/>
    </location>
</feature>
<feature type="transmembrane region" description="Helical" evidence="6">
    <location>
        <begin position="424"/>
        <end position="446"/>
    </location>
</feature>
<evidence type="ECO:0000256" key="3">
    <source>
        <dbReference type="ARBA" id="ARBA00022692"/>
    </source>
</evidence>
<keyword evidence="2" id="KW-0813">Transport</keyword>